<dbReference type="PANTHER" id="PTHR38593:SF1">
    <property type="entry name" value="BLR2558 PROTEIN"/>
    <property type="match status" value="1"/>
</dbReference>
<evidence type="ECO:0000259" key="2">
    <source>
        <dbReference type="Pfam" id="PF13628"/>
    </source>
</evidence>
<organism evidence="3 4">
    <name type="scientific">Telmatocola sphagniphila</name>
    <dbReference type="NCBI Taxonomy" id="1123043"/>
    <lineage>
        <taxon>Bacteria</taxon>
        <taxon>Pseudomonadati</taxon>
        <taxon>Planctomycetota</taxon>
        <taxon>Planctomycetia</taxon>
        <taxon>Gemmatales</taxon>
        <taxon>Gemmataceae</taxon>
    </lineage>
</organism>
<evidence type="ECO:0000313" key="4">
    <source>
        <dbReference type="Proteomes" id="UP000676194"/>
    </source>
</evidence>
<dbReference type="KEGG" id="tsph:KIH39_18455"/>
<dbReference type="AlphaFoldDB" id="A0A8E6EU17"/>
<proteinExistence type="predicted"/>
<feature type="chain" id="PRO_5034167269" evidence="1">
    <location>
        <begin position="23"/>
        <end position="176"/>
    </location>
</feature>
<keyword evidence="1" id="KW-0732">Signal</keyword>
<accession>A0A8E6EU17</accession>
<dbReference type="Pfam" id="PF13628">
    <property type="entry name" value="DUF4142"/>
    <property type="match status" value="1"/>
</dbReference>
<dbReference type="Gene3D" id="1.20.1260.10">
    <property type="match status" value="1"/>
</dbReference>
<sequence length="176" mass="19942">MKTFRFLSGFIALMSFAVNLTAQTAVRNSDDKKPFNDAEFVKKASSGGLHEVELGKLAETSASNKEVIKFADRMVTDHSKAGQELKDIAKAEGFAVTEKQLPEHQKEFDALKSLTGAMFDKEYVKHMVKDHEEDVHEFTRASKEAKNPRLRAFAEKTLPVIKEHLEIIRKLETKFE</sequence>
<name>A0A8E6EU17_9BACT</name>
<evidence type="ECO:0000256" key="1">
    <source>
        <dbReference type="SAM" id="SignalP"/>
    </source>
</evidence>
<dbReference type="Proteomes" id="UP000676194">
    <property type="component" value="Chromosome"/>
</dbReference>
<dbReference type="EMBL" id="CP074694">
    <property type="protein sequence ID" value="QVL30820.1"/>
    <property type="molecule type" value="Genomic_DNA"/>
</dbReference>
<dbReference type="InterPro" id="IPR025419">
    <property type="entry name" value="DUF4142"/>
</dbReference>
<gene>
    <name evidence="3" type="ORF">KIH39_18455</name>
</gene>
<feature type="domain" description="DUF4142" evidence="2">
    <location>
        <begin position="36"/>
        <end position="171"/>
    </location>
</feature>
<keyword evidence="4" id="KW-1185">Reference proteome</keyword>
<dbReference type="InterPro" id="IPR012347">
    <property type="entry name" value="Ferritin-like"/>
</dbReference>
<feature type="signal peptide" evidence="1">
    <location>
        <begin position="1"/>
        <end position="22"/>
    </location>
</feature>
<dbReference type="PANTHER" id="PTHR38593">
    <property type="entry name" value="BLR2558 PROTEIN"/>
    <property type="match status" value="1"/>
</dbReference>
<dbReference type="RefSeq" id="WP_213494702.1">
    <property type="nucleotide sequence ID" value="NZ_CP074694.1"/>
</dbReference>
<protein>
    <submittedName>
        <fullName evidence="3">DUF4142 domain-containing protein</fullName>
    </submittedName>
</protein>
<evidence type="ECO:0000313" key="3">
    <source>
        <dbReference type="EMBL" id="QVL30820.1"/>
    </source>
</evidence>
<reference evidence="3" key="1">
    <citation type="submission" date="2021-05" db="EMBL/GenBank/DDBJ databases">
        <title>Complete genome sequence of the cellulolytic planctomycete Telmatocola sphagniphila SP2T and characterization of the first cellulase from planctomycetes.</title>
        <authorList>
            <person name="Rakitin A.L."/>
            <person name="Beletsky A.V."/>
            <person name="Naumoff D.G."/>
            <person name="Kulichevskaya I.S."/>
            <person name="Mardanov A.V."/>
            <person name="Ravin N.V."/>
            <person name="Dedysh S.N."/>
        </authorList>
    </citation>
    <scope>NUCLEOTIDE SEQUENCE</scope>
    <source>
        <strain evidence="3">SP2T</strain>
    </source>
</reference>